<dbReference type="FunFam" id="3.80.10.10:FF:000213">
    <property type="entry name" value="Tyrosine-sulfated glycopeptide receptor 1"/>
    <property type="match status" value="1"/>
</dbReference>
<accession>A0A8I6Y9B5</accession>
<keyword evidence="4" id="KW-0433">Leucine-rich repeat</keyword>
<reference evidence="7" key="2">
    <citation type="submission" date="2020-10" db="EMBL/GenBank/DDBJ databases">
        <authorList>
            <person name="Scholz U."/>
            <person name="Mascher M."/>
            <person name="Fiebig A."/>
        </authorList>
    </citation>
    <scope>NUCLEOTIDE SEQUENCE [LARGE SCALE GENOMIC DNA]</scope>
    <source>
        <strain evidence="7">cv. Morex</strain>
    </source>
</reference>
<keyword evidence="8" id="KW-1185">Reference proteome</keyword>
<dbReference type="Gramene" id="HORVU.MOREX.r3.6HG0563460.1">
    <property type="protein sequence ID" value="HORVU.MOREX.r3.6HG0563460.1.CDS1"/>
    <property type="gene ID" value="HORVU.MOREX.r3.6HG0563460"/>
</dbReference>
<comment type="subcellular location">
    <subcellularLocation>
        <location evidence="1">Cell membrane</location>
    </subcellularLocation>
</comment>
<dbReference type="PROSITE" id="PS51450">
    <property type="entry name" value="LRR"/>
    <property type="match status" value="1"/>
</dbReference>
<dbReference type="OMA" id="WISTFTN"/>
<dbReference type="AlphaFoldDB" id="A0A8I6Y9B5"/>
<dbReference type="InterPro" id="IPR001611">
    <property type="entry name" value="Leu-rich_rpt"/>
</dbReference>
<reference evidence="8" key="1">
    <citation type="journal article" date="2012" name="Nature">
        <title>A physical, genetic and functional sequence assembly of the barley genome.</title>
        <authorList>
            <consortium name="The International Barley Genome Sequencing Consortium"/>
            <person name="Mayer K.F."/>
            <person name="Waugh R."/>
            <person name="Brown J.W."/>
            <person name="Schulman A."/>
            <person name="Langridge P."/>
            <person name="Platzer M."/>
            <person name="Fincher G.B."/>
            <person name="Muehlbauer G.J."/>
            <person name="Sato K."/>
            <person name="Close T.J."/>
            <person name="Wise R.P."/>
            <person name="Stein N."/>
        </authorList>
    </citation>
    <scope>NUCLEOTIDE SEQUENCE [LARGE SCALE GENOMIC DNA]</scope>
    <source>
        <strain evidence="8">cv. Morex</strain>
    </source>
</reference>
<dbReference type="Proteomes" id="UP000011116">
    <property type="component" value="Chromosome 6H"/>
</dbReference>
<sequence length="279" mass="30342">MPQDDMIDGFENLQLLDMDGCQLSGKIPLWISTFTNLEMLILRSNQLTGPIPGWINSLSHLLYMDVSNNNLTGEIPLTLMEIAMLKSTGNSSHLNPRVFELPVHTGPSLQYRVDISFPVVLNLSNNNFTGVIPPQIGQLKVLVLLDFSFNKLSGQIPKSVGNLKNLQVLDLSNNNLTGAIPAALNSLHFLASFNVSGNDLEGIIPFGGQFDTFGTSSFDGNIKLCGSMLLHKCGSAEAPPATILSTKQTDYKVAFAIAFNAFFGVGVLYDQIVLSRYFG</sequence>
<reference evidence="7" key="3">
    <citation type="submission" date="2022-01" db="UniProtKB">
        <authorList>
            <consortium name="EnsemblPlants"/>
        </authorList>
    </citation>
    <scope>IDENTIFICATION</scope>
    <source>
        <strain evidence="7">subsp. vulgare</strain>
    </source>
</reference>
<dbReference type="GO" id="GO:0005886">
    <property type="term" value="C:plasma membrane"/>
    <property type="evidence" value="ECO:0007669"/>
    <property type="project" value="UniProtKB-SubCell"/>
</dbReference>
<dbReference type="Pfam" id="PF00560">
    <property type="entry name" value="LRR_1"/>
    <property type="match status" value="5"/>
</dbReference>
<proteinExistence type="inferred from homology"/>
<evidence type="ECO:0000256" key="3">
    <source>
        <dbReference type="ARBA" id="ARBA00022475"/>
    </source>
</evidence>
<evidence type="ECO:0000313" key="7">
    <source>
        <dbReference type="EnsemblPlants" id="HORVU.MOREX.r3.6HG0563460.1.CDS1"/>
    </source>
</evidence>
<keyword evidence="3" id="KW-1003">Cell membrane</keyword>
<dbReference type="Gramene" id="HORVU.MOREX.r2.6HG0467080.1">
    <property type="protein sequence ID" value="HORVU.MOREX.r2.6HG0467080.1.CDS.1"/>
    <property type="gene ID" value="HORVU.MOREX.r2.6HG0467080"/>
</dbReference>
<protein>
    <submittedName>
        <fullName evidence="7">Uncharacterized protein</fullName>
    </submittedName>
</protein>
<keyword evidence="6" id="KW-0472">Membrane</keyword>
<evidence type="ECO:0000256" key="4">
    <source>
        <dbReference type="ARBA" id="ARBA00022614"/>
    </source>
</evidence>
<organism evidence="7 8">
    <name type="scientific">Hordeum vulgare subsp. vulgare</name>
    <name type="common">Domesticated barley</name>
    <dbReference type="NCBI Taxonomy" id="112509"/>
    <lineage>
        <taxon>Eukaryota</taxon>
        <taxon>Viridiplantae</taxon>
        <taxon>Streptophyta</taxon>
        <taxon>Embryophyta</taxon>
        <taxon>Tracheophyta</taxon>
        <taxon>Spermatophyta</taxon>
        <taxon>Magnoliopsida</taxon>
        <taxon>Liliopsida</taxon>
        <taxon>Poales</taxon>
        <taxon>Poaceae</taxon>
        <taxon>BOP clade</taxon>
        <taxon>Pooideae</taxon>
        <taxon>Triticodae</taxon>
        <taxon>Triticeae</taxon>
        <taxon>Hordeinae</taxon>
        <taxon>Hordeum</taxon>
    </lineage>
</organism>
<dbReference type="Gene3D" id="3.80.10.10">
    <property type="entry name" value="Ribonuclease Inhibitor"/>
    <property type="match status" value="1"/>
</dbReference>
<dbReference type="SUPFAM" id="SSF52058">
    <property type="entry name" value="L domain-like"/>
    <property type="match status" value="1"/>
</dbReference>
<dbReference type="EnsemblPlants" id="HORVU.MOREX.r3.6HG0563460.1">
    <property type="protein sequence ID" value="HORVU.MOREX.r3.6HG0563460.1.CDS1"/>
    <property type="gene ID" value="HORVU.MOREX.r3.6HG0563460"/>
</dbReference>
<dbReference type="Pfam" id="PF12799">
    <property type="entry name" value="LRR_4"/>
    <property type="match status" value="1"/>
</dbReference>
<dbReference type="PANTHER" id="PTHR48065:SF69">
    <property type="entry name" value="OS07G0466500 PROTEIN"/>
    <property type="match status" value="1"/>
</dbReference>
<dbReference type="InterPro" id="IPR032675">
    <property type="entry name" value="LRR_dom_sf"/>
</dbReference>
<evidence type="ECO:0000256" key="2">
    <source>
        <dbReference type="ARBA" id="ARBA00009592"/>
    </source>
</evidence>
<comment type="similarity">
    <text evidence="2">Belongs to the RLP family.</text>
</comment>
<keyword evidence="5" id="KW-0677">Repeat</keyword>
<name>A0A8I6Y9B5_HORVV</name>
<evidence type="ECO:0000256" key="6">
    <source>
        <dbReference type="ARBA" id="ARBA00023136"/>
    </source>
</evidence>
<dbReference type="InterPro" id="IPR025875">
    <property type="entry name" value="Leu-rich_rpt_4"/>
</dbReference>
<dbReference type="PRINTS" id="PR00019">
    <property type="entry name" value="LEURICHRPT"/>
</dbReference>
<dbReference type="SMR" id="A0A8I6Y9B5"/>
<dbReference type="PANTHER" id="PTHR48065">
    <property type="entry name" value="OS10G0469600 PROTEIN"/>
    <property type="match status" value="1"/>
</dbReference>
<evidence type="ECO:0000256" key="5">
    <source>
        <dbReference type="ARBA" id="ARBA00022737"/>
    </source>
</evidence>
<evidence type="ECO:0000256" key="1">
    <source>
        <dbReference type="ARBA" id="ARBA00004236"/>
    </source>
</evidence>
<evidence type="ECO:0000313" key="8">
    <source>
        <dbReference type="Proteomes" id="UP000011116"/>
    </source>
</evidence>